<accession>A0ABY8MXF1</accession>
<proteinExistence type="predicted"/>
<dbReference type="RefSeq" id="WP_280163112.1">
    <property type="nucleotide sequence ID" value="NZ_CP093428.1"/>
</dbReference>
<protein>
    <submittedName>
        <fullName evidence="1">Uncharacterized protein</fullName>
    </submittedName>
</protein>
<evidence type="ECO:0000313" key="2">
    <source>
        <dbReference type="Proteomes" id="UP001243713"/>
    </source>
</evidence>
<organism evidence="1 2">
    <name type="scientific">Pseudomonas migulae</name>
    <dbReference type="NCBI Taxonomy" id="78543"/>
    <lineage>
        <taxon>Bacteria</taxon>
        <taxon>Pseudomonadati</taxon>
        <taxon>Pseudomonadota</taxon>
        <taxon>Gammaproteobacteria</taxon>
        <taxon>Pseudomonadales</taxon>
        <taxon>Pseudomonadaceae</taxon>
        <taxon>Pseudomonas</taxon>
    </lineage>
</organism>
<evidence type="ECO:0000313" key="1">
    <source>
        <dbReference type="EMBL" id="WGK91723.1"/>
    </source>
</evidence>
<dbReference type="Proteomes" id="UP001243713">
    <property type="component" value="Chromosome"/>
</dbReference>
<gene>
    <name evidence="1" type="ORF">MOQ58_05900</name>
</gene>
<dbReference type="EMBL" id="CP093428">
    <property type="protein sequence ID" value="WGK91723.1"/>
    <property type="molecule type" value="Genomic_DNA"/>
</dbReference>
<name>A0ABY8MXF1_9PSED</name>
<reference evidence="1 2" key="1">
    <citation type="submission" date="2022-03" db="EMBL/GenBank/DDBJ databases">
        <title>Plant growth promoting endophytes with ACC deaminase activity.</title>
        <authorList>
            <person name="Charles T."/>
            <person name="Van Dyk A."/>
            <person name="Cheng J."/>
            <person name="Heil J."/>
        </authorList>
    </citation>
    <scope>NUCLEOTIDE SEQUENCE [LARGE SCALE GENOMIC DNA]</scope>
    <source>
        <strain evidence="1 2">8R6</strain>
    </source>
</reference>
<keyword evidence="2" id="KW-1185">Reference proteome</keyword>
<sequence>MTIPVGSPEADALIGEAKSLLQGYAGAIIPFVRLCKIFRLEQNERRMAEIIELACNKKIHLMKHAYFYLDDDFGLVKLKDGAVKHYLKFDELYHPVSNVVVEDVDVDARVVIEFEVIG</sequence>